<comment type="similarity">
    <text evidence="2">Belongs to the binding-protein-dependent transport system permease family. FecCD subfamily.</text>
</comment>
<feature type="transmembrane region" description="Helical" evidence="8">
    <location>
        <begin position="157"/>
        <end position="177"/>
    </location>
</feature>
<dbReference type="InterPro" id="IPR000522">
    <property type="entry name" value="ABC_transptr_permease_BtuC"/>
</dbReference>
<dbReference type="FunFam" id="1.10.3470.10:FF:000001">
    <property type="entry name" value="Vitamin B12 ABC transporter permease BtuC"/>
    <property type="match status" value="1"/>
</dbReference>
<evidence type="ECO:0000256" key="1">
    <source>
        <dbReference type="ARBA" id="ARBA00004651"/>
    </source>
</evidence>
<dbReference type="GO" id="GO:0033214">
    <property type="term" value="P:siderophore-iron import into cell"/>
    <property type="evidence" value="ECO:0007669"/>
    <property type="project" value="TreeGrafter"/>
</dbReference>
<keyword evidence="6 8" id="KW-1133">Transmembrane helix</keyword>
<keyword evidence="4" id="KW-1003">Cell membrane</keyword>
<feature type="transmembrane region" description="Helical" evidence="8">
    <location>
        <begin position="316"/>
        <end position="335"/>
    </location>
</feature>
<dbReference type="KEGG" id="pht:BLM14_12870"/>
<evidence type="ECO:0000256" key="3">
    <source>
        <dbReference type="ARBA" id="ARBA00022448"/>
    </source>
</evidence>
<dbReference type="SUPFAM" id="SSF81345">
    <property type="entry name" value="ABC transporter involved in vitamin B12 uptake, BtuC"/>
    <property type="match status" value="1"/>
</dbReference>
<dbReference type="GO" id="GO:0005886">
    <property type="term" value="C:plasma membrane"/>
    <property type="evidence" value="ECO:0007669"/>
    <property type="project" value="UniProtKB-SubCell"/>
</dbReference>
<dbReference type="OrthoDB" id="9811975at2"/>
<feature type="transmembrane region" description="Helical" evidence="8">
    <location>
        <begin position="285"/>
        <end position="310"/>
    </location>
</feature>
<keyword evidence="10" id="KW-1185">Reference proteome</keyword>
<dbReference type="EMBL" id="MZMT01000053">
    <property type="protein sequence ID" value="PIO41990.1"/>
    <property type="molecule type" value="Genomic_DNA"/>
</dbReference>
<comment type="subcellular location">
    <subcellularLocation>
        <location evidence="1">Cell membrane</location>
        <topology evidence="1">Multi-pass membrane protein</topology>
    </subcellularLocation>
</comment>
<dbReference type="GO" id="GO:0022857">
    <property type="term" value="F:transmembrane transporter activity"/>
    <property type="evidence" value="ECO:0007669"/>
    <property type="project" value="InterPro"/>
</dbReference>
<dbReference type="PANTHER" id="PTHR30472:SF67">
    <property type="entry name" value="PERMEASE OF ABC TRANSPORTER-RELATED"/>
    <property type="match status" value="1"/>
</dbReference>
<dbReference type="InterPro" id="IPR037294">
    <property type="entry name" value="ABC_BtuC-like"/>
</dbReference>
<dbReference type="RefSeq" id="WP_099999749.1">
    <property type="nucleotide sequence ID" value="NZ_CP017940.1"/>
</dbReference>
<evidence type="ECO:0000256" key="8">
    <source>
        <dbReference type="SAM" id="Phobius"/>
    </source>
</evidence>
<evidence type="ECO:0000256" key="5">
    <source>
        <dbReference type="ARBA" id="ARBA00022692"/>
    </source>
</evidence>
<gene>
    <name evidence="9" type="ORF">B5P45_23320</name>
</gene>
<evidence type="ECO:0000256" key="4">
    <source>
        <dbReference type="ARBA" id="ARBA00022475"/>
    </source>
</evidence>
<dbReference type="AlphaFoldDB" id="A0A2N9VR72"/>
<dbReference type="Proteomes" id="UP000232163">
    <property type="component" value="Unassembled WGS sequence"/>
</dbReference>
<evidence type="ECO:0000313" key="10">
    <source>
        <dbReference type="Proteomes" id="UP000232163"/>
    </source>
</evidence>
<proteinExistence type="inferred from homology"/>
<feature type="transmembrane region" description="Helical" evidence="8">
    <location>
        <begin position="67"/>
        <end position="87"/>
    </location>
</feature>
<evidence type="ECO:0000256" key="7">
    <source>
        <dbReference type="ARBA" id="ARBA00023136"/>
    </source>
</evidence>
<keyword evidence="5 8" id="KW-0812">Transmembrane</keyword>
<reference evidence="9 10" key="1">
    <citation type="journal article" date="2017" name="Int J Environ Stud">
        <title>Does the Miocene-Pliocene relict legume Oxytropis triphylla form nitrogen-fixing nodules with a combination of bacterial strains?</title>
        <authorList>
            <person name="Safronova V."/>
            <person name="Belimov A."/>
            <person name="Sazanova A."/>
            <person name="Kuznetsova I."/>
            <person name="Popova J."/>
            <person name="Andronov E."/>
            <person name="Verkhozina A."/>
            <person name="Tikhonovich I."/>
        </authorList>
    </citation>
    <scope>NUCLEOTIDE SEQUENCE [LARGE SCALE GENOMIC DNA]</scope>
    <source>
        <strain evidence="9 10">Tri-38</strain>
    </source>
</reference>
<feature type="transmembrane region" description="Helical" evidence="8">
    <location>
        <begin position="248"/>
        <end position="273"/>
    </location>
</feature>
<accession>A0A2N9VR72</accession>
<feature type="transmembrane region" description="Helical" evidence="8">
    <location>
        <begin position="203"/>
        <end position="219"/>
    </location>
</feature>
<name>A0A2N9VR72_9HYPH</name>
<dbReference type="PANTHER" id="PTHR30472">
    <property type="entry name" value="FERRIC ENTEROBACTIN TRANSPORT SYSTEM PERMEASE PROTEIN"/>
    <property type="match status" value="1"/>
</dbReference>
<comment type="caution">
    <text evidence="9">The sequence shown here is derived from an EMBL/GenBank/DDBJ whole genome shotgun (WGS) entry which is preliminary data.</text>
</comment>
<feature type="transmembrane region" description="Helical" evidence="8">
    <location>
        <begin position="99"/>
        <end position="118"/>
    </location>
</feature>
<dbReference type="Pfam" id="PF01032">
    <property type="entry name" value="FecCD"/>
    <property type="match status" value="1"/>
</dbReference>
<feature type="transmembrane region" description="Helical" evidence="8">
    <location>
        <begin position="124"/>
        <end position="145"/>
    </location>
</feature>
<protein>
    <submittedName>
        <fullName evidence="9">ABC transporter permease</fullName>
    </submittedName>
</protein>
<evidence type="ECO:0000256" key="6">
    <source>
        <dbReference type="ARBA" id="ARBA00022989"/>
    </source>
</evidence>
<evidence type="ECO:0000313" key="9">
    <source>
        <dbReference type="EMBL" id="PIO41990.1"/>
    </source>
</evidence>
<organism evidence="9 10">
    <name type="scientific">Phyllobacterium zundukense</name>
    <dbReference type="NCBI Taxonomy" id="1867719"/>
    <lineage>
        <taxon>Bacteria</taxon>
        <taxon>Pseudomonadati</taxon>
        <taxon>Pseudomonadota</taxon>
        <taxon>Alphaproteobacteria</taxon>
        <taxon>Hyphomicrobiales</taxon>
        <taxon>Phyllobacteriaceae</taxon>
        <taxon>Phyllobacterium</taxon>
    </lineage>
</organism>
<dbReference type="CDD" id="cd06550">
    <property type="entry name" value="TM_ABC_iron-siderophores_like"/>
    <property type="match status" value="1"/>
</dbReference>
<keyword evidence="7 8" id="KW-0472">Membrane</keyword>
<evidence type="ECO:0000256" key="2">
    <source>
        <dbReference type="ARBA" id="ARBA00007935"/>
    </source>
</evidence>
<dbReference type="Gene3D" id="1.10.3470.10">
    <property type="entry name" value="ABC transporter involved in vitamin B12 uptake, BtuC"/>
    <property type="match status" value="1"/>
</dbReference>
<keyword evidence="3" id="KW-0813">Transport</keyword>
<sequence length="340" mass="35792">MFPARINQRIMLAAGVILVIALALSSIAYGSTVIPLPDVLNALAHAAGLSDRTTSGPVERIIVDLRLPRVVLAICVGAGLGIIGAMLQTVTRNDLADPFLFGLSSGAAAGAVSVISIFGDRFGIWTLPMAAFSGGMLAAMSVLLLVRRVQGQGPERLILAGLAVSFLFAALTNYMVFSGDQRAAHSVLFWTLGGLGLARWDNLPLAMVGLFAILVYALTNHRNLDAFLAGENTAESLGVRVTRTRNTVFIVCAFSTAIFVSVAGVISFVGLMIPHIARRFTGQLHAGLVVTCALLGAMLILLSDLAARLLLAPQELPIGIVTSSIGAFFVVTTLLRKRTQ</sequence>